<keyword evidence="2" id="KW-0808">Transferase</keyword>
<dbReference type="Proteomes" id="UP000290624">
    <property type="component" value="Unassembled WGS sequence"/>
</dbReference>
<dbReference type="GO" id="GO:0016747">
    <property type="term" value="F:acyltransferase activity, transferring groups other than amino-acyl groups"/>
    <property type="evidence" value="ECO:0007669"/>
    <property type="project" value="InterPro"/>
</dbReference>
<evidence type="ECO:0000313" key="3">
    <source>
        <dbReference type="Proteomes" id="UP000290624"/>
    </source>
</evidence>
<keyword evidence="3" id="KW-1185">Reference proteome</keyword>
<accession>A0A4Q2EFN1</accession>
<evidence type="ECO:0000313" key="2">
    <source>
        <dbReference type="EMBL" id="RXW32360.1"/>
    </source>
</evidence>
<dbReference type="OrthoDB" id="4119890at2"/>
<dbReference type="PROSITE" id="PS51186">
    <property type="entry name" value="GNAT"/>
    <property type="match status" value="1"/>
</dbReference>
<dbReference type="CDD" id="cd04301">
    <property type="entry name" value="NAT_SF"/>
    <property type="match status" value="1"/>
</dbReference>
<reference evidence="2 3" key="1">
    <citation type="submission" date="2018-01" db="EMBL/GenBank/DDBJ databases">
        <title>Lactibacter flavus gen. nov., sp. nov., a novel bacterium of the family Propionibacteriaceae isolated from raw milk and dairy products.</title>
        <authorList>
            <person name="Wenning M."/>
            <person name="Breitenwieser F."/>
            <person name="Huptas C."/>
            <person name="von Neubeck M."/>
            <person name="Busse H.-J."/>
            <person name="Scherer S."/>
        </authorList>
    </citation>
    <scope>NUCLEOTIDE SEQUENCE [LARGE SCALE GENOMIC DNA]</scope>
    <source>
        <strain evidence="2 3">VG341</strain>
    </source>
</reference>
<dbReference type="Pfam" id="PF00583">
    <property type="entry name" value="Acetyltransf_1"/>
    <property type="match status" value="1"/>
</dbReference>
<organism evidence="2 3">
    <name type="scientific">Propioniciclava flava</name>
    <dbReference type="NCBI Taxonomy" id="2072026"/>
    <lineage>
        <taxon>Bacteria</taxon>
        <taxon>Bacillati</taxon>
        <taxon>Actinomycetota</taxon>
        <taxon>Actinomycetes</taxon>
        <taxon>Propionibacteriales</taxon>
        <taxon>Propionibacteriaceae</taxon>
        <taxon>Propioniciclava</taxon>
    </lineage>
</organism>
<gene>
    <name evidence="2" type="ORF">C1706_07375</name>
</gene>
<evidence type="ECO:0000259" key="1">
    <source>
        <dbReference type="PROSITE" id="PS51186"/>
    </source>
</evidence>
<feature type="domain" description="N-acetyltransferase" evidence="1">
    <location>
        <begin position="8"/>
        <end position="192"/>
    </location>
</feature>
<proteinExistence type="predicted"/>
<dbReference type="SUPFAM" id="SSF55729">
    <property type="entry name" value="Acyl-CoA N-acyltransferases (Nat)"/>
    <property type="match status" value="2"/>
</dbReference>
<sequence>MTTQPPGLCVRRITVPGTLTGSDAADFLAFAAMRNAIYAEIAGNHDEDASPDELLANYGADADDERLAWLLELDGRVVGRANAILPREEGSRSAYLEVNVLREVWGQGLGTAALAVLEDAAQARGRSVLQIWAEHPEAAGQRLTPPTSVGSIPADHAARFLQAHGYTLEQVELKSGVDLTRGHAEREALLPPTLATASGYRVVSWVGRTPTAFVEGYAGLKATMSTDAPVGDLEIDEQAWDADRVTRADDRHEAAGTTLLVTCAQHEGTGELVAFTELFLGPDPSAATIQGDTLVARQHRGHRLGTLVKLAALQQWRALAPASPRVLTWNAAENQAMLAINHALGFQTLASIGAWKKTAPSRPLR</sequence>
<dbReference type="AlphaFoldDB" id="A0A4Q2EFN1"/>
<dbReference type="Gene3D" id="3.40.630.30">
    <property type="match status" value="1"/>
</dbReference>
<comment type="caution">
    <text evidence="2">The sequence shown here is derived from an EMBL/GenBank/DDBJ whole genome shotgun (WGS) entry which is preliminary data.</text>
</comment>
<dbReference type="InterPro" id="IPR016181">
    <property type="entry name" value="Acyl_CoA_acyltransferase"/>
</dbReference>
<name>A0A4Q2EFN1_9ACTN</name>
<dbReference type="EMBL" id="PPCV01000004">
    <property type="protein sequence ID" value="RXW32360.1"/>
    <property type="molecule type" value="Genomic_DNA"/>
</dbReference>
<protein>
    <submittedName>
        <fullName evidence="2">N-acetyltransferase</fullName>
    </submittedName>
</protein>
<dbReference type="RefSeq" id="WP_129458582.1">
    <property type="nucleotide sequence ID" value="NZ_PPCV01000004.1"/>
</dbReference>
<dbReference type="InterPro" id="IPR000182">
    <property type="entry name" value="GNAT_dom"/>
</dbReference>